<dbReference type="AlphaFoldDB" id="A0A6J4N5S6"/>
<sequence>CRATTGPIASSPRGRAGSTWSTSCWIRGFGHRG</sequence>
<evidence type="ECO:0000313" key="2">
    <source>
        <dbReference type="EMBL" id="CAA9378947.1"/>
    </source>
</evidence>
<proteinExistence type="predicted"/>
<feature type="non-terminal residue" evidence="2">
    <location>
        <position position="1"/>
    </location>
</feature>
<accession>A0A6J4N5S6</accession>
<dbReference type="EMBL" id="CADCUM010000066">
    <property type="protein sequence ID" value="CAA9378947.1"/>
    <property type="molecule type" value="Genomic_DNA"/>
</dbReference>
<feature type="region of interest" description="Disordered" evidence="1">
    <location>
        <begin position="1"/>
        <end position="20"/>
    </location>
</feature>
<protein>
    <submittedName>
        <fullName evidence="2">Uncharacterized protein</fullName>
    </submittedName>
</protein>
<reference evidence="2" key="1">
    <citation type="submission" date="2020-02" db="EMBL/GenBank/DDBJ databases">
        <authorList>
            <person name="Meier V. D."/>
        </authorList>
    </citation>
    <scope>NUCLEOTIDE SEQUENCE</scope>
    <source>
        <strain evidence="2">AVDCRST_MAG32</strain>
    </source>
</reference>
<name>A0A6J4N5S6_9ACTN</name>
<gene>
    <name evidence="2" type="ORF">AVDCRST_MAG32-1381</name>
</gene>
<feature type="non-terminal residue" evidence="2">
    <location>
        <position position="33"/>
    </location>
</feature>
<organism evidence="2">
    <name type="scientific">uncultured Nocardioides sp</name>
    <dbReference type="NCBI Taxonomy" id="198441"/>
    <lineage>
        <taxon>Bacteria</taxon>
        <taxon>Bacillati</taxon>
        <taxon>Actinomycetota</taxon>
        <taxon>Actinomycetes</taxon>
        <taxon>Propionibacteriales</taxon>
        <taxon>Nocardioidaceae</taxon>
        <taxon>Nocardioides</taxon>
        <taxon>environmental samples</taxon>
    </lineage>
</organism>
<evidence type="ECO:0000256" key="1">
    <source>
        <dbReference type="SAM" id="MobiDB-lite"/>
    </source>
</evidence>